<feature type="transmembrane region" description="Helical" evidence="1">
    <location>
        <begin position="105"/>
        <end position="124"/>
    </location>
</feature>
<keyword evidence="1" id="KW-1133">Transmembrane helix</keyword>
<feature type="transmembrane region" description="Helical" evidence="1">
    <location>
        <begin position="12"/>
        <end position="32"/>
    </location>
</feature>
<dbReference type="EMBL" id="LRPM01000005">
    <property type="protein sequence ID" value="KWZ79161.1"/>
    <property type="molecule type" value="Genomic_DNA"/>
</dbReference>
<dbReference type="Proteomes" id="UP000070383">
    <property type="component" value="Unassembled WGS sequence"/>
</dbReference>
<keyword evidence="3" id="KW-1185">Reference proteome</keyword>
<sequence length="127" mass="14601">MKVFDIIKQKGVGMIFISGILYLLALIVGFFIEIPRGLLVFFMLLFTFAIFRERGLVHLSKKSKINMIIALLISIFLILILSIIQEKLGIKSFSFINDKYKFNRIYLGLGYFVINFILDGLSALKEK</sequence>
<proteinExistence type="predicted"/>
<name>A0A133KI02_9FIRM</name>
<keyword evidence="1" id="KW-0472">Membrane</keyword>
<reference evidence="3" key="1">
    <citation type="submission" date="2016-01" db="EMBL/GenBank/DDBJ databases">
        <authorList>
            <person name="Mitreva M."/>
            <person name="Pepin K.H."/>
            <person name="Mihindukulasuriya K.A."/>
            <person name="Fulton R."/>
            <person name="Fronick C."/>
            <person name="O'Laughlin M."/>
            <person name="Miner T."/>
            <person name="Herter B."/>
            <person name="Rosa B.A."/>
            <person name="Cordes M."/>
            <person name="Tomlinson C."/>
            <person name="Wollam A."/>
            <person name="Palsikar V.B."/>
            <person name="Mardis E.R."/>
            <person name="Wilson R.K."/>
        </authorList>
    </citation>
    <scope>NUCLEOTIDE SEQUENCE [LARGE SCALE GENOMIC DNA]</scope>
    <source>
        <strain evidence="3">MJR8151</strain>
    </source>
</reference>
<dbReference type="STRING" id="33036.HMPREF3200_00219"/>
<gene>
    <name evidence="2" type="ORF">HMPREF3200_00219</name>
</gene>
<keyword evidence="1" id="KW-0812">Transmembrane</keyword>
<dbReference type="AlphaFoldDB" id="A0A133KI02"/>
<evidence type="ECO:0000313" key="2">
    <source>
        <dbReference type="EMBL" id="KWZ79161.1"/>
    </source>
</evidence>
<organism evidence="2 3">
    <name type="scientific">Anaerococcus tetradius</name>
    <dbReference type="NCBI Taxonomy" id="33036"/>
    <lineage>
        <taxon>Bacteria</taxon>
        <taxon>Bacillati</taxon>
        <taxon>Bacillota</taxon>
        <taxon>Tissierellia</taxon>
        <taxon>Tissierellales</taxon>
        <taxon>Peptoniphilaceae</taxon>
        <taxon>Anaerococcus</taxon>
    </lineage>
</organism>
<comment type="caution">
    <text evidence="2">The sequence shown here is derived from an EMBL/GenBank/DDBJ whole genome shotgun (WGS) entry which is preliminary data.</text>
</comment>
<feature type="transmembrane region" description="Helical" evidence="1">
    <location>
        <begin position="67"/>
        <end position="85"/>
    </location>
</feature>
<evidence type="ECO:0000313" key="3">
    <source>
        <dbReference type="Proteomes" id="UP000070383"/>
    </source>
</evidence>
<dbReference type="PATRIC" id="fig|33036.3.peg.222"/>
<evidence type="ECO:0000256" key="1">
    <source>
        <dbReference type="SAM" id="Phobius"/>
    </source>
</evidence>
<accession>A0A133KI02</accession>
<protein>
    <submittedName>
        <fullName evidence="2">Uncharacterized protein</fullName>
    </submittedName>
</protein>